<dbReference type="AlphaFoldDB" id="A0A9N8YXW9"/>
<accession>A0A9N8YXW9</accession>
<reference evidence="5" key="1">
    <citation type="submission" date="2021-06" db="EMBL/GenBank/DDBJ databases">
        <authorList>
            <person name="Kallberg Y."/>
            <person name="Tangrot J."/>
            <person name="Rosling A."/>
        </authorList>
    </citation>
    <scope>NUCLEOTIDE SEQUENCE</scope>
    <source>
        <strain evidence="5">BR232B</strain>
    </source>
</reference>
<evidence type="ECO:0000256" key="2">
    <source>
        <dbReference type="ARBA" id="ARBA00007240"/>
    </source>
</evidence>
<proteinExistence type="inferred from homology"/>
<dbReference type="Gene3D" id="3.20.20.70">
    <property type="entry name" value="Aldolase class I"/>
    <property type="match status" value="1"/>
</dbReference>
<evidence type="ECO:0000313" key="5">
    <source>
        <dbReference type="EMBL" id="CAG8455087.1"/>
    </source>
</evidence>
<keyword evidence="6" id="KW-1185">Reference proteome</keyword>
<evidence type="ECO:0000256" key="3">
    <source>
        <dbReference type="ARBA" id="ARBA00023277"/>
    </source>
</evidence>
<dbReference type="EMBL" id="CAJVPI010000012">
    <property type="protein sequence ID" value="CAG8455087.1"/>
    <property type="molecule type" value="Genomic_DNA"/>
</dbReference>
<evidence type="ECO:0000256" key="4">
    <source>
        <dbReference type="ARBA" id="ARBA00049426"/>
    </source>
</evidence>
<dbReference type="GO" id="GO:0047274">
    <property type="term" value="F:galactinol-sucrose galactosyltransferase activity"/>
    <property type="evidence" value="ECO:0007669"/>
    <property type="project" value="UniProtKB-EC"/>
</dbReference>
<sequence length="846" mass="95980">MNNTAKIFVQPCSLSTSVASNLFSAHVYVPTEGIYAYPHKLQVELWSTLTSPDWNAVAFQEDTKRQVFGRSNGTKFRVFKLEYPLDNIKPGWYEFTYRIRTSATPYADWTWLNEHGGCNGRLYVTGQSDGLDIKSSELSDVFYEVQAPDDQYSASDAKIWYVRANAEWNNGQPSYVDYGQIKNAIRYLGIQRAATHWLTPLTGINHPNIKHNDIQYLLVQQASGHYVVFIPMTLDHCSSSLRSDDEGRLKLKILNEKGEDSSIGLVIGRGYDPYTLTKTCMEYVKRILGRNSETKTAHAKGHEELFYYDKLGYCTWDAFREKVNRDDLFAALQSLQNEHVPVGFVILDDGWQQTSPGRQLRGFEADLTKFPGGLKELVTVAKERFPSLEHFGIWHTIWGYWNGIELPSKLPHLYKMQSVTLSSTDIHQSTTASLVTAEDVELFYSDFYSFLSAQGINLVKVDAQASFDLISAEGREHRLLWRDYQIALDKSCKEHMKREQMIYCMAMDPKTIFFLLKGDEKEMNNKKCQKVLRNSDDFSPNSDSHGWHVYVNTLNNLWTSTFDIIPDWDMFQSNHEFGAFHGASRAISGGPIYITDPPNKHNTSVLRALIAKTKHSHRILRCDHPALPSPSCIFEDVTKTDRLLKTSNTNGSVGVLGLFNCRPTEQLDTFSLSDVPGLAKPQTTADDQSNDYALFLFNDRSVHHISSHQSLSIFLPPNSFELVTFAPIASHKSFQISCFGLIDKYNGSRAIINAGFHTDFANISHRKKKILVYRIVLAAYGELGLYLESPNLSRGSRFKVFLGSKMMKEGDVVFDYESGFLKIIIDDGNANENDAESIEVFLQILV</sequence>
<dbReference type="PANTHER" id="PTHR31268">
    <property type="match status" value="1"/>
</dbReference>
<comment type="similarity">
    <text evidence="2">Belongs to the glycosyl hydrolases 36 family.</text>
</comment>
<comment type="catalytic activity">
    <reaction evidence="1">
        <text>Hydrolysis of terminal, non-reducing alpha-D-galactose residues in alpha-D-galactosides, including galactose oligosaccharides, galactomannans and galactolipids.</text>
        <dbReference type="EC" id="3.2.1.22"/>
    </reaction>
</comment>
<dbReference type="InterPro" id="IPR008811">
    <property type="entry name" value="Glycosyl_hydrolases_36"/>
</dbReference>
<dbReference type="Pfam" id="PF05691">
    <property type="entry name" value="Raffinose_syn"/>
    <property type="match status" value="2"/>
</dbReference>
<organism evidence="5 6">
    <name type="scientific">Paraglomus brasilianum</name>
    <dbReference type="NCBI Taxonomy" id="144538"/>
    <lineage>
        <taxon>Eukaryota</taxon>
        <taxon>Fungi</taxon>
        <taxon>Fungi incertae sedis</taxon>
        <taxon>Mucoromycota</taxon>
        <taxon>Glomeromycotina</taxon>
        <taxon>Glomeromycetes</taxon>
        <taxon>Paraglomerales</taxon>
        <taxon>Paraglomeraceae</taxon>
        <taxon>Paraglomus</taxon>
    </lineage>
</organism>
<evidence type="ECO:0000256" key="1">
    <source>
        <dbReference type="ARBA" id="ARBA00001255"/>
    </source>
</evidence>
<gene>
    <name evidence="5" type="ORF">PBRASI_LOCUS267</name>
</gene>
<dbReference type="Proteomes" id="UP000789739">
    <property type="component" value="Unassembled WGS sequence"/>
</dbReference>
<dbReference type="OrthoDB" id="4664297at2759"/>
<dbReference type="GO" id="GO:0004557">
    <property type="term" value="F:alpha-galactosidase activity"/>
    <property type="evidence" value="ECO:0007669"/>
    <property type="project" value="UniProtKB-EC"/>
</dbReference>
<dbReference type="InterPro" id="IPR013785">
    <property type="entry name" value="Aldolase_TIM"/>
</dbReference>
<dbReference type="SUPFAM" id="SSF51445">
    <property type="entry name" value="(Trans)glycosidases"/>
    <property type="match status" value="1"/>
</dbReference>
<comment type="caution">
    <text evidence="5">The sequence shown here is derived from an EMBL/GenBank/DDBJ whole genome shotgun (WGS) entry which is preliminary data.</text>
</comment>
<name>A0A9N8YXW9_9GLOM</name>
<comment type="catalytic activity">
    <reaction evidence="4">
        <text>alpha-D-galactosyl-(1-&gt;3)-1D-myo-inositol + sucrose = raffinose + myo-inositol</text>
        <dbReference type="Rhea" id="RHEA:20161"/>
        <dbReference type="ChEBI" id="CHEBI:16634"/>
        <dbReference type="ChEBI" id="CHEBI:17268"/>
        <dbReference type="ChEBI" id="CHEBI:17505"/>
        <dbReference type="ChEBI" id="CHEBI:17992"/>
        <dbReference type="EC" id="2.4.1.82"/>
    </reaction>
</comment>
<keyword evidence="3" id="KW-0119">Carbohydrate metabolism</keyword>
<protein>
    <submittedName>
        <fullName evidence="5">8320_t:CDS:1</fullName>
    </submittedName>
</protein>
<dbReference type="InterPro" id="IPR017853">
    <property type="entry name" value="GH"/>
</dbReference>
<dbReference type="PANTHER" id="PTHR31268:SF32">
    <property type="entry name" value="GALACTINOL--SUCROSE GALACTOSYLTRANSFERASE 2-RELATED"/>
    <property type="match status" value="1"/>
</dbReference>
<evidence type="ECO:0000313" key="6">
    <source>
        <dbReference type="Proteomes" id="UP000789739"/>
    </source>
</evidence>